<dbReference type="Pfam" id="PF07670">
    <property type="entry name" value="Gate"/>
    <property type="match status" value="2"/>
</dbReference>
<feature type="binding site" evidence="14">
    <location>
        <begin position="35"/>
        <end position="39"/>
    </location>
    <ligand>
        <name>GTP</name>
        <dbReference type="ChEBI" id="CHEBI:37565"/>
        <label>2</label>
    </ligand>
</feature>
<dbReference type="FunFam" id="3.40.50.300:FF:000426">
    <property type="entry name" value="Ferrous iron transport protein B"/>
    <property type="match status" value="1"/>
</dbReference>
<evidence type="ECO:0000256" key="7">
    <source>
        <dbReference type="ARBA" id="ARBA00022741"/>
    </source>
</evidence>
<evidence type="ECO:0000256" key="5">
    <source>
        <dbReference type="ARBA" id="ARBA00022519"/>
    </source>
</evidence>
<keyword evidence="6 16" id="KW-0812">Transmembrane</keyword>
<dbReference type="InterPro" id="IPR006073">
    <property type="entry name" value="GTP-bd"/>
</dbReference>
<feature type="binding site" evidence="15">
    <location>
        <position position="24"/>
    </location>
    <ligand>
        <name>Mg(2+)</name>
        <dbReference type="ChEBI" id="CHEBI:18420"/>
        <label>2</label>
    </ligand>
</feature>
<dbReference type="Gene3D" id="1.10.287.1770">
    <property type="match status" value="1"/>
</dbReference>
<evidence type="ECO:0000259" key="17">
    <source>
        <dbReference type="PROSITE" id="PS51711"/>
    </source>
</evidence>
<comment type="function">
    <text evidence="16">Probable transporter of a GTP-driven Fe(2+) uptake system.</text>
</comment>
<evidence type="ECO:0000256" key="10">
    <source>
        <dbReference type="ARBA" id="ARBA00023065"/>
    </source>
</evidence>
<dbReference type="OrthoDB" id="9809127at2"/>
<dbReference type="Gene3D" id="3.40.50.300">
    <property type="entry name" value="P-loop containing nucleotide triphosphate hydrolases"/>
    <property type="match status" value="1"/>
</dbReference>
<keyword evidence="7 14" id="KW-0547">Nucleotide-binding</keyword>
<dbReference type="InterPro" id="IPR003373">
    <property type="entry name" value="Fe2_transport_prot-B"/>
</dbReference>
<dbReference type="InterPro" id="IPR005225">
    <property type="entry name" value="Small_GTP-bd"/>
</dbReference>
<feature type="transmembrane region" description="Helical" evidence="16">
    <location>
        <begin position="393"/>
        <end position="411"/>
    </location>
</feature>
<feature type="transmembrane region" description="Helical" evidence="16">
    <location>
        <begin position="423"/>
        <end position="447"/>
    </location>
</feature>
<evidence type="ECO:0000256" key="3">
    <source>
        <dbReference type="ARBA" id="ARBA00022475"/>
    </source>
</evidence>
<keyword evidence="15" id="KW-0479">Metal-binding</keyword>
<gene>
    <name evidence="18" type="ORF">C8N35_104194</name>
</gene>
<dbReference type="NCBIfam" id="TIGR00437">
    <property type="entry name" value="feoB"/>
    <property type="match status" value="1"/>
</dbReference>
<dbReference type="EMBL" id="QAYG01000004">
    <property type="protein sequence ID" value="PTW60569.1"/>
    <property type="molecule type" value="Genomic_DNA"/>
</dbReference>
<dbReference type="GO" id="GO:0015093">
    <property type="term" value="F:ferrous iron transmembrane transporter activity"/>
    <property type="evidence" value="ECO:0007669"/>
    <property type="project" value="UniProtKB-UniRule"/>
</dbReference>
<dbReference type="PANTHER" id="PTHR43185">
    <property type="entry name" value="FERROUS IRON TRANSPORT PROTEIN B"/>
    <property type="match status" value="1"/>
</dbReference>
<proteinExistence type="inferred from homology"/>
<keyword evidence="9 16" id="KW-0408">Iron</keyword>
<dbReference type="PANTHER" id="PTHR43185:SF1">
    <property type="entry name" value="FE(2+) TRANSPORTER FEOB"/>
    <property type="match status" value="1"/>
</dbReference>
<dbReference type="PROSITE" id="PS51711">
    <property type="entry name" value="G_FEOB"/>
    <property type="match status" value="1"/>
</dbReference>
<dbReference type="RefSeq" id="WP_107990171.1">
    <property type="nucleotide sequence ID" value="NZ_QAYG01000004.1"/>
</dbReference>
<reference evidence="18 19" key="1">
    <citation type="submission" date="2018-04" db="EMBL/GenBank/DDBJ databases">
        <title>Genomic Encyclopedia of Archaeal and Bacterial Type Strains, Phase II (KMG-II): from individual species to whole genera.</title>
        <authorList>
            <person name="Goeker M."/>
        </authorList>
    </citation>
    <scope>NUCLEOTIDE SEQUENCE [LARGE SCALE GENOMIC DNA]</scope>
    <source>
        <strain evidence="18 19">DSM 23382</strain>
    </source>
</reference>
<protein>
    <recommendedName>
        <fullName evidence="13 16">Ferrous iron transport protein B</fullName>
    </recommendedName>
</protein>
<feature type="binding site" evidence="15">
    <location>
        <position position="25"/>
    </location>
    <ligand>
        <name>Mg(2+)</name>
        <dbReference type="ChEBI" id="CHEBI:18420"/>
        <label>2</label>
    </ligand>
</feature>
<feature type="transmembrane region" description="Helical" evidence="16">
    <location>
        <begin position="453"/>
        <end position="473"/>
    </location>
</feature>
<evidence type="ECO:0000256" key="8">
    <source>
        <dbReference type="ARBA" id="ARBA00022989"/>
    </source>
</evidence>
<dbReference type="GO" id="GO:0005886">
    <property type="term" value="C:plasma membrane"/>
    <property type="evidence" value="ECO:0007669"/>
    <property type="project" value="UniProtKB-SubCell"/>
</dbReference>
<dbReference type="InterPro" id="IPR050860">
    <property type="entry name" value="FeoB_GTPase"/>
</dbReference>
<evidence type="ECO:0000256" key="16">
    <source>
        <dbReference type="RuleBase" id="RU362098"/>
    </source>
</evidence>
<evidence type="ECO:0000256" key="12">
    <source>
        <dbReference type="ARBA" id="ARBA00023136"/>
    </source>
</evidence>
<dbReference type="GO" id="GO:0005525">
    <property type="term" value="F:GTP binding"/>
    <property type="evidence" value="ECO:0007669"/>
    <property type="project" value="UniProtKB-KW"/>
</dbReference>
<feature type="binding site" evidence="15">
    <location>
        <position position="21"/>
    </location>
    <ligand>
        <name>Mg(2+)</name>
        <dbReference type="ChEBI" id="CHEBI:18420"/>
        <label>2</label>
    </ligand>
</feature>
<keyword evidence="4 16" id="KW-0410">Iron transport</keyword>
<comment type="caution">
    <text evidence="18">The sequence shown here is derived from an EMBL/GenBank/DDBJ whole genome shotgun (WGS) entry which is preliminary data.</text>
</comment>
<feature type="transmembrane region" description="Helical" evidence="16">
    <location>
        <begin position="738"/>
        <end position="756"/>
    </location>
</feature>
<evidence type="ECO:0000256" key="2">
    <source>
        <dbReference type="ARBA" id="ARBA00022448"/>
    </source>
</evidence>
<dbReference type="SUPFAM" id="SSF52540">
    <property type="entry name" value="P-loop containing nucleoside triphosphate hydrolases"/>
    <property type="match status" value="1"/>
</dbReference>
<feature type="transmembrane region" description="Helical" evidence="16">
    <location>
        <begin position="278"/>
        <end position="296"/>
    </location>
</feature>
<name>A0A2T5V9Y5_9HYPH</name>
<keyword evidence="11 14" id="KW-0342">GTP-binding</keyword>
<keyword evidence="15" id="KW-0460">Magnesium</keyword>
<keyword evidence="5" id="KW-0997">Cell inner membrane</keyword>
<dbReference type="InterPro" id="IPR011640">
    <property type="entry name" value="Fe2_transport_prot_B_C"/>
</dbReference>
<keyword evidence="2 16" id="KW-0813">Transport</keyword>
<dbReference type="NCBIfam" id="NF007105">
    <property type="entry name" value="PRK09554.1"/>
    <property type="match status" value="1"/>
</dbReference>
<evidence type="ECO:0000256" key="14">
    <source>
        <dbReference type="PIRSR" id="PIRSR603373-1"/>
    </source>
</evidence>
<evidence type="ECO:0000313" key="18">
    <source>
        <dbReference type="EMBL" id="PTW60569.1"/>
    </source>
</evidence>
<keyword evidence="8 16" id="KW-1133">Transmembrane helix</keyword>
<dbReference type="PRINTS" id="PR00326">
    <property type="entry name" value="GTP1OBG"/>
</dbReference>
<dbReference type="Proteomes" id="UP000244081">
    <property type="component" value="Unassembled WGS sequence"/>
</dbReference>
<feature type="transmembrane region" description="Helical" evidence="16">
    <location>
        <begin position="706"/>
        <end position="726"/>
    </location>
</feature>
<feature type="binding site" evidence="14">
    <location>
        <begin position="56"/>
        <end position="59"/>
    </location>
    <ligand>
        <name>GTP</name>
        <dbReference type="ChEBI" id="CHEBI:37565"/>
        <label>3</label>
    </ligand>
</feature>
<comment type="similarity">
    <text evidence="16">Belongs to the TRAFAC class TrmE-Era-EngA-EngB-Septin-like GTPase superfamily. FeoB GTPase (TC 9.A.8) family.</text>
</comment>
<dbReference type="Pfam" id="PF17910">
    <property type="entry name" value="FeoB_Cyto"/>
    <property type="match status" value="1"/>
</dbReference>
<keyword evidence="3" id="KW-1003">Cell membrane</keyword>
<dbReference type="CDD" id="cd01879">
    <property type="entry name" value="FeoB"/>
    <property type="match status" value="1"/>
</dbReference>
<dbReference type="InterPro" id="IPR041069">
    <property type="entry name" value="FeoB_Cyto"/>
</dbReference>
<feature type="transmembrane region" description="Helical" evidence="16">
    <location>
        <begin position="334"/>
        <end position="364"/>
    </location>
</feature>
<evidence type="ECO:0000256" key="15">
    <source>
        <dbReference type="PIRSR" id="PIRSR603373-2"/>
    </source>
</evidence>
<keyword evidence="10" id="KW-0406">Ion transport</keyword>
<dbReference type="InterPro" id="IPR027417">
    <property type="entry name" value="P-loop_NTPase"/>
</dbReference>
<dbReference type="InterPro" id="IPR011642">
    <property type="entry name" value="Gate_dom"/>
</dbReference>
<keyword evidence="19" id="KW-1185">Reference proteome</keyword>
<comment type="subcellular location">
    <subcellularLocation>
        <location evidence="1 16">Cell inner membrane</location>
        <topology evidence="1 16">Multi-pass membrane protein</topology>
    </subcellularLocation>
</comment>
<keyword evidence="12 16" id="KW-0472">Membrane</keyword>
<evidence type="ECO:0000313" key="19">
    <source>
        <dbReference type="Proteomes" id="UP000244081"/>
    </source>
</evidence>
<feature type="binding site" evidence="14">
    <location>
        <begin position="118"/>
        <end position="121"/>
    </location>
    <ligand>
        <name>GTP</name>
        <dbReference type="ChEBI" id="CHEBI:37565"/>
        <label>1</label>
    </ligand>
</feature>
<evidence type="ECO:0000256" key="11">
    <source>
        <dbReference type="ARBA" id="ARBA00023134"/>
    </source>
</evidence>
<dbReference type="GO" id="GO:0046872">
    <property type="term" value="F:metal ion binding"/>
    <property type="evidence" value="ECO:0007669"/>
    <property type="project" value="UniProtKB-KW"/>
</dbReference>
<accession>A0A2T5V9Y5</accession>
<dbReference type="NCBIfam" id="TIGR00231">
    <property type="entry name" value="small_GTP"/>
    <property type="match status" value="1"/>
</dbReference>
<dbReference type="Pfam" id="PF07664">
    <property type="entry name" value="FeoB_C"/>
    <property type="match status" value="1"/>
</dbReference>
<sequence>MKNITVAVVGNPNCGKTTLFNVLTGTRQKVGNWPGVTVERKTGQFRLPETLVSVVDLPGTYSLGPCETSLDERIALEYAVSGEADVLVNIVDASNLERHLYLTTQLLEMRVPMIVVLNMMDIAQQNGVAVDVAELERRLGCRVLTVVASRGQGVDGLKQAMIEAAETKALPCQAPRYDGAVERALAEIAGQLPASSYDTRWQALQMLDGDERRIAALPSDLANTVRETMVSVEEEAGEDLDIMLADRRYRFAAEAVQAAVTRPRQASTTLTDRIDRIVLHRALGIPIFLVMMYLMFMWTINVGSAFIDFFDIGVGAVMVDGLGHLMRTLGAPDWLVVVLANGIGGGIQTIATFIPVIGCLYIFLSLLEDSGYMARAAFVMDRFMRSFGLPGKAFVPLIVGFGCNVPAIMATRTLENENDRKAAVMMAPFMSCGARLPVYALFAAAFFPTNGQNIVFGLYLVGIAAAVLTGYMLRSTLLRGETSPLVMELPPYHMPTLRNMLMHSWDRLRTFILGAGRVIVLMVAVLSVLNLVGTDGSFNKVKPENSVLATVSKAVVPVFKPMGLEENNWPAVVGIVSGVLAKEAVVGTLDQLYGALADDGSADADDDGRTTLQIVGDGLAEAFATIPANLAALTDTLTDPLGISVGDVDSIDKAAEEQDVATGTFGEMQARFAGVAGAFAYLLFTLLYMPCTAAVGAIYREVGGRWTLFAVGWTLWVAYGASVIAFQVSQAGQAPVRALTWIAVVLAVFATAIAAMRQKGSRRQSAVVAQAAE</sequence>
<dbReference type="Pfam" id="PF02421">
    <property type="entry name" value="FeoB_N"/>
    <property type="match status" value="1"/>
</dbReference>
<evidence type="ECO:0000256" key="9">
    <source>
        <dbReference type="ARBA" id="ARBA00023004"/>
    </source>
</evidence>
<feature type="transmembrane region" description="Helical" evidence="16">
    <location>
        <begin position="678"/>
        <end position="699"/>
    </location>
</feature>
<evidence type="ECO:0000256" key="13">
    <source>
        <dbReference type="NCBIfam" id="TIGR00437"/>
    </source>
</evidence>
<dbReference type="InterPro" id="IPR030389">
    <property type="entry name" value="G_FEOB_dom"/>
</dbReference>
<feature type="transmembrane region" description="Helical" evidence="16">
    <location>
        <begin position="510"/>
        <end position="532"/>
    </location>
</feature>
<feature type="binding site" evidence="14">
    <location>
        <begin position="10"/>
        <end position="17"/>
    </location>
    <ligand>
        <name>GTP</name>
        <dbReference type="ChEBI" id="CHEBI:37565"/>
        <label>1</label>
    </ligand>
</feature>
<evidence type="ECO:0000256" key="6">
    <source>
        <dbReference type="ARBA" id="ARBA00022692"/>
    </source>
</evidence>
<evidence type="ECO:0000256" key="4">
    <source>
        <dbReference type="ARBA" id="ARBA00022496"/>
    </source>
</evidence>
<feature type="domain" description="FeoB-type G" evidence="17">
    <location>
        <begin position="3"/>
        <end position="167"/>
    </location>
</feature>
<dbReference type="AlphaFoldDB" id="A0A2T5V9Y5"/>
<organism evidence="18 19">
    <name type="scientific">Breoghania corrubedonensis</name>
    <dbReference type="NCBI Taxonomy" id="665038"/>
    <lineage>
        <taxon>Bacteria</taxon>
        <taxon>Pseudomonadati</taxon>
        <taxon>Pseudomonadota</taxon>
        <taxon>Alphaproteobacteria</taxon>
        <taxon>Hyphomicrobiales</taxon>
        <taxon>Stappiaceae</taxon>
        <taxon>Breoghania</taxon>
    </lineage>
</organism>
<evidence type="ECO:0000256" key="1">
    <source>
        <dbReference type="ARBA" id="ARBA00004429"/>
    </source>
</evidence>